<dbReference type="PANTHER" id="PTHR35586">
    <property type="entry name" value="SLL1691 PROTEIN"/>
    <property type="match status" value="1"/>
</dbReference>
<gene>
    <name evidence="2" type="ORF">SAMN05216497_1123</name>
</gene>
<dbReference type="InterPro" id="IPR025587">
    <property type="entry name" value="DUF4351"/>
</dbReference>
<reference evidence="2 3" key="1">
    <citation type="submission" date="2016-10" db="EMBL/GenBank/DDBJ databases">
        <authorList>
            <person name="Varghese N."/>
            <person name="Submissions S."/>
        </authorList>
    </citation>
    <scope>NUCLEOTIDE SEQUENCE [LARGE SCALE GENOMIC DNA]</scope>
    <source>
        <strain evidence="2 3">NLAE-zl-C224</strain>
    </source>
</reference>
<proteinExistence type="predicted"/>
<dbReference type="Proteomes" id="UP000198811">
    <property type="component" value="Unassembled WGS sequence"/>
</dbReference>
<comment type="caution">
    <text evidence="2">The sequence shown here is derived from an EMBL/GenBank/DDBJ whole genome shotgun (WGS) entry which is preliminary data.</text>
</comment>
<accession>A0ABY0QLU8</accession>
<dbReference type="RefSeq" id="WP_242868126.1">
    <property type="nucleotide sequence ID" value="NZ_FNGL01000012.1"/>
</dbReference>
<keyword evidence="3" id="KW-1185">Reference proteome</keyword>
<sequence>MSSLDGDAAYKNLKKKIDKCEDLTKEEILSLTFIPLMNGKEDKATRTMKSIMLAEEIKESNTKLQCITLLYAFLEKFGDAKSKEKFKEVFSMTEIGRMIVEESMEKGMKKGIEKGRMEGKAEGKVEGKAEGKAEMLIKLLTKKFKKVPKEYIKNIKALPMDTIEVIALEIFDMKDIKDLEKYF</sequence>
<dbReference type="EMBL" id="FNGL01000012">
    <property type="protein sequence ID" value="SDL20306.1"/>
    <property type="molecule type" value="Genomic_DNA"/>
</dbReference>
<feature type="domain" description="DUF4351" evidence="1">
    <location>
        <begin position="126"/>
        <end position="183"/>
    </location>
</feature>
<protein>
    <recommendedName>
        <fullName evidence="1">DUF4351 domain-containing protein</fullName>
    </recommendedName>
</protein>
<dbReference type="PANTHER" id="PTHR35586:SF1">
    <property type="entry name" value="SLL1691 PROTEIN"/>
    <property type="match status" value="1"/>
</dbReference>
<evidence type="ECO:0000259" key="1">
    <source>
        <dbReference type="Pfam" id="PF14261"/>
    </source>
</evidence>
<organism evidence="2 3">
    <name type="scientific">Clostridium cochlearium</name>
    <dbReference type="NCBI Taxonomy" id="1494"/>
    <lineage>
        <taxon>Bacteria</taxon>
        <taxon>Bacillati</taxon>
        <taxon>Bacillota</taxon>
        <taxon>Clostridia</taxon>
        <taxon>Eubacteriales</taxon>
        <taxon>Clostridiaceae</taxon>
        <taxon>Clostridium</taxon>
    </lineage>
</organism>
<evidence type="ECO:0000313" key="3">
    <source>
        <dbReference type="Proteomes" id="UP000198811"/>
    </source>
</evidence>
<evidence type="ECO:0000313" key="2">
    <source>
        <dbReference type="EMBL" id="SDL20306.1"/>
    </source>
</evidence>
<name>A0ABY0QLU8_CLOCO</name>
<dbReference type="Pfam" id="PF14261">
    <property type="entry name" value="DUF4351"/>
    <property type="match status" value="1"/>
</dbReference>